<evidence type="ECO:0000256" key="11">
    <source>
        <dbReference type="RuleBase" id="RU362031"/>
    </source>
</evidence>
<dbReference type="GO" id="GO:0004222">
    <property type="term" value="F:metalloendopeptidase activity"/>
    <property type="evidence" value="ECO:0007669"/>
    <property type="project" value="InterPro"/>
</dbReference>
<dbReference type="EMBL" id="LVJN01000018">
    <property type="protein sequence ID" value="OSM05163.1"/>
    <property type="molecule type" value="Genomic_DNA"/>
</dbReference>
<dbReference type="InterPro" id="IPR004387">
    <property type="entry name" value="Pept_M50_Zn"/>
</dbReference>
<dbReference type="RefSeq" id="WP_085441797.1">
    <property type="nucleotide sequence ID" value="NZ_LVJN01000018.1"/>
</dbReference>
<comment type="caution">
    <text evidence="13">The sequence shown here is derived from an EMBL/GenBank/DDBJ whole genome shotgun (WGS) entry which is preliminary data.</text>
</comment>
<evidence type="ECO:0000256" key="10">
    <source>
        <dbReference type="ARBA" id="ARBA00023136"/>
    </source>
</evidence>
<dbReference type="GO" id="GO:0006508">
    <property type="term" value="P:proteolysis"/>
    <property type="evidence" value="ECO:0007669"/>
    <property type="project" value="UniProtKB-KW"/>
</dbReference>
<reference evidence="13 14" key="1">
    <citation type="journal article" date="2016" name="BMC Genomics">
        <title>Combined genomic and structural analyses of a cultured magnetotactic bacterium reveals its niche adaptation to a dynamic environment.</title>
        <authorList>
            <person name="Araujo A.C."/>
            <person name="Morillo V."/>
            <person name="Cypriano J."/>
            <person name="Teixeira L.C."/>
            <person name="Leao P."/>
            <person name="Lyra S."/>
            <person name="Almeida L.G."/>
            <person name="Bazylinski D.A."/>
            <person name="Vasconcellos A.T."/>
            <person name="Abreu F."/>
            <person name="Lins U."/>
        </authorList>
    </citation>
    <scope>NUCLEOTIDE SEQUENCE [LARGE SCALE GENOMIC DNA]</scope>
    <source>
        <strain evidence="13 14">IT-1</strain>
    </source>
</reference>
<evidence type="ECO:0000256" key="7">
    <source>
        <dbReference type="ARBA" id="ARBA00022833"/>
    </source>
</evidence>
<name>A0A1Y2K6I6_9PROT</name>
<protein>
    <recommendedName>
        <fullName evidence="11">Zinc metalloprotease</fullName>
        <ecNumber evidence="11">3.4.24.-</ecNumber>
    </recommendedName>
</protein>
<evidence type="ECO:0000313" key="13">
    <source>
        <dbReference type="EMBL" id="OSM05163.1"/>
    </source>
</evidence>
<dbReference type="AlphaFoldDB" id="A0A1Y2K6I6"/>
<dbReference type="GO" id="GO:0016020">
    <property type="term" value="C:membrane"/>
    <property type="evidence" value="ECO:0007669"/>
    <property type="project" value="UniProtKB-SubCell"/>
</dbReference>
<feature type="transmembrane region" description="Helical" evidence="11">
    <location>
        <begin position="331"/>
        <end position="352"/>
    </location>
</feature>
<evidence type="ECO:0000256" key="8">
    <source>
        <dbReference type="ARBA" id="ARBA00022989"/>
    </source>
</evidence>
<keyword evidence="6 11" id="KW-0378">Hydrolase</keyword>
<accession>A0A1Y2K6I6</accession>
<gene>
    <name evidence="13" type="ORF">MAIT1_03316</name>
</gene>
<evidence type="ECO:0000259" key="12">
    <source>
        <dbReference type="PROSITE" id="PS50106"/>
    </source>
</evidence>
<keyword evidence="9 11" id="KW-0482">Metalloprotease</keyword>
<dbReference type="InterPro" id="IPR008915">
    <property type="entry name" value="Peptidase_M50"/>
</dbReference>
<dbReference type="Proteomes" id="UP000194003">
    <property type="component" value="Unassembled WGS sequence"/>
</dbReference>
<dbReference type="OrthoDB" id="9782003at2"/>
<feature type="transmembrane region" description="Helical" evidence="11">
    <location>
        <begin position="6"/>
        <end position="25"/>
    </location>
</feature>
<evidence type="ECO:0000256" key="5">
    <source>
        <dbReference type="ARBA" id="ARBA00022692"/>
    </source>
</evidence>
<evidence type="ECO:0000256" key="3">
    <source>
        <dbReference type="ARBA" id="ARBA00007931"/>
    </source>
</evidence>
<dbReference type="SMART" id="SM00228">
    <property type="entry name" value="PDZ"/>
    <property type="match status" value="1"/>
</dbReference>
<dbReference type="NCBIfam" id="TIGR00054">
    <property type="entry name" value="RIP metalloprotease RseP"/>
    <property type="match status" value="1"/>
</dbReference>
<keyword evidence="4" id="KW-0645">Protease</keyword>
<comment type="cofactor">
    <cofactor evidence="1 11">
        <name>Zn(2+)</name>
        <dbReference type="ChEBI" id="CHEBI:29105"/>
    </cofactor>
</comment>
<evidence type="ECO:0000256" key="4">
    <source>
        <dbReference type="ARBA" id="ARBA00022670"/>
    </source>
</evidence>
<dbReference type="EC" id="3.4.24.-" evidence="11"/>
<dbReference type="Gene3D" id="2.30.42.10">
    <property type="match status" value="1"/>
</dbReference>
<dbReference type="CDD" id="cd23081">
    <property type="entry name" value="cpPDZ_EcRseP-like"/>
    <property type="match status" value="1"/>
</dbReference>
<dbReference type="CDD" id="cd06163">
    <property type="entry name" value="S2P-M50_PDZ_RseP-like"/>
    <property type="match status" value="1"/>
</dbReference>
<dbReference type="PANTHER" id="PTHR42837">
    <property type="entry name" value="REGULATOR OF SIGMA-E PROTEASE RSEP"/>
    <property type="match status" value="1"/>
</dbReference>
<keyword evidence="14" id="KW-1185">Reference proteome</keyword>
<keyword evidence="7 11" id="KW-0862">Zinc</keyword>
<dbReference type="InterPro" id="IPR036034">
    <property type="entry name" value="PDZ_sf"/>
</dbReference>
<proteinExistence type="inferred from homology"/>
<keyword evidence="5 11" id="KW-0812">Transmembrane</keyword>
<sequence>MLTIFWAIVVLGALIFVHEMGHFLVARWSGVRVVTFSIGFGPKLAGWRGKRRFGATDPGAEYTVSAIPLGGYVKMLGESVEDELDEEDRRYSFSHKGLWPRTAIVSAGPMFNFIFAVVALWGAFLLGMPELLPEVGAVKEDSPALAAGLQEGDRILAIDGKSIPLWTDLSETVRASEGRTLNFTVQRESDRFDLNITPEIKESKNLFGEPIQRALIGISPSGAVTTTDYGFVESFALGAQQTWAYIDLTVTSIWKLLTRVVSPDQLGGPIMIAEMAGKTAEQGATSLLQFMALVSVNLGILNLLPIPILDGGHLMFYAVEAVKGKPVGEKAYMMANRIGIALLGSLMILAFYNDLARLWPRLVAYFQ</sequence>
<feature type="transmembrane region" description="Helical" evidence="11">
    <location>
        <begin position="298"/>
        <end position="319"/>
    </location>
</feature>
<feature type="domain" description="PDZ" evidence="12">
    <location>
        <begin position="135"/>
        <end position="163"/>
    </location>
</feature>
<evidence type="ECO:0000256" key="9">
    <source>
        <dbReference type="ARBA" id="ARBA00023049"/>
    </source>
</evidence>
<dbReference type="Pfam" id="PF17820">
    <property type="entry name" value="PDZ_6"/>
    <property type="match status" value="1"/>
</dbReference>
<keyword evidence="11" id="KW-0479">Metal-binding</keyword>
<organism evidence="13 14">
    <name type="scientific">Magnetofaba australis IT-1</name>
    <dbReference type="NCBI Taxonomy" id="1434232"/>
    <lineage>
        <taxon>Bacteria</taxon>
        <taxon>Pseudomonadati</taxon>
        <taxon>Pseudomonadota</taxon>
        <taxon>Magnetococcia</taxon>
        <taxon>Magnetococcales</taxon>
        <taxon>Magnetococcaceae</taxon>
        <taxon>Magnetofaba</taxon>
    </lineage>
</organism>
<keyword evidence="10 11" id="KW-0472">Membrane</keyword>
<dbReference type="InterPro" id="IPR041489">
    <property type="entry name" value="PDZ_6"/>
</dbReference>
<comment type="subcellular location">
    <subcellularLocation>
        <location evidence="2">Membrane</location>
        <topology evidence="2">Multi-pass membrane protein</topology>
    </subcellularLocation>
</comment>
<evidence type="ECO:0000256" key="2">
    <source>
        <dbReference type="ARBA" id="ARBA00004141"/>
    </source>
</evidence>
<dbReference type="GO" id="GO:0046872">
    <property type="term" value="F:metal ion binding"/>
    <property type="evidence" value="ECO:0007669"/>
    <property type="project" value="UniProtKB-KW"/>
</dbReference>
<evidence type="ECO:0000256" key="6">
    <source>
        <dbReference type="ARBA" id="ARBA00022801"/>
    </source>
</evidence>
<dbReference type="InterPro" id="IPR001478">
    <property type="entry name" value="PDZ"/>
</dbReference>
<comment type="similarity">
    <text evidence="3 11">Belongs to the peptidase M50B family.</text>
</comment>
<dbReference type="PROSITE" id="PS50106">
    <property type="entry name" value="PDZ"/>
    <property type="match status" value="1"/>
</dbReference>
<dbReference type="PANTHER" id="PTHR42837:SF2">
    <property type="entry name" value="MEMBRANE METALLOPROTEASE ARASP2, CHLOROPLASTIC-RELATED"/>
    <property type="match status" value="1"/>
</dbReference>
<evidence type="ECO:0000256" key="1">
    <source>
        <dbReference type="ARBA" id="ARBA00001947"/>
    </source>
</evidence>
<dbReference type="SUPFAM" id="SSF50156">
    <property type="entry name" value="PDZ domain-like"/>
    <property type="match status" value="1"/>
</dbReference>
<dbReference type="STRING" id="1434232.MAIT1_03316"/>
<feature type="transmembrane region" description="Helical" evidence="11">
    <location>
        <begin position="98"/>
        <end position="124"/>
    </location>
</feature>
<dbReference type="Pfam" id="PF02163">
    <property type="entry name" value="Peptidase_M50"/>
    <property type="match status" value="1"/>
</dbReference>
<evidence type="ECO:0000313" key="14">
    <source>
        <dbReference type="Proteomes" id="UP000194003"/>
    </source>
</evidence>
<keyword evidence="8 11" id="KW-1133">Transmembrane helix</keyword>